<dbReference type="AlphaFoldDB" id="A0A5M3WE27"/>
<dbReference type="OrthoDB" id="7918484at2"/>
<dbReference type="PANTHER" id="PTHR43649:SF12">
    <property type="entry name" value="DIACETYLCHITOBIOSE BINDING PROTEIN DASA"/>
    <property type="match status" value="1"/>
</dbReference>
<dbReference type="Proteomes" id="UP000331127">
    <property type="component" value="Unassembled WGS sequence"/>
</dbReference>
<dbReference type="SUPFAM" id="SSF53850">
    <property type="entry name" value="Periplasmic binding protein-like II"/>
    <property type="match status" value="1"/>
</dbReference>
<protein>
    <recommendedName>
        <fullName evidence="3">Sugar ABC transporter substrate-binding protein</fullName>
    </recommendedName>
</protein>
<dbReference type="PROSITE" id="PS51318">
    <property type="entry name" value="TAT"/>
    <property type="match status" value="1"/>
</dbReference>
<gene>
    <name evidence="1" type="ORF">Amac_006810</name>
</gene>
<reference evidence="1 2" key="1">
    <citation type="submission" date="2019-10" db="EMBL/GenBank/DDBJ databases">
        <title>Whole genome shotgun sequence of Acrocarpospora macrocephala NBRC 16266.</title>
        <authorList>
            <person name="Ichikawa N."/>
            <person name="Kimura A."/>
            <person name="Kitahashi Y."/>
            <person name="Komaki H."/>
            <person name="Oguchi A."/>
        </authorList>
    </citation>
    <scope>NUCLEOTIDE SEQUENCE [LARGE SCALE GENOMIC DNA]</scope>
    <source>
        <strain evidence="1 2">NBRC 16266</strain>
    </source>
</reference>
<name>A0A5M3WE27_9ACTN</name>
<accession>A0A5M3WE27</accession>
<sequence>MSAIGDEIRKINLWERQLRSGSMSRRTFLTLAASTSTTALLASCAGGAATPATRGTKVIPFYTNENDPKTLAFYKAVITEFTAAHPGVTVTLNSWDGTVPTTLTSLRSKTDLGVFNIATVSAIPEWAKAGYLLPLTDLVQQIGQDDFMPGTRIGWKGDDYAVPYQANSSLLYYRKDLLDKYGFTAPKSYDELLHIVSELNGKDGLIGLATVAGEGNLIPKQFLTPYVYQSGWDWFGPDGSVTFGEPEVLDGVKRYIELLRHTQASLYNGGYADLTSAYVSGRAVFATFPGRLGVNAAAQAPAVAAGTGVIGVPAGPFETGKLHHGTITVYGIYAGTAAPAEAKAFLKALTTGKNALTMALTVPGHTLPALKSVAAEVTKAAESATDGYLAQHRDLVRVFLERVDTAMDPALSMGAVHDHTFKGRIANVAPWAGQIWSGSTIDRTLVQNVLIKGNDVTQEWRAATEAMTTIVAAWRKDNPTWEPGG</sequence>
<keyword evidence="2" id="KW-1185">Reference proteome</keyword>
<dbReference type="InterPro" id="IPR050490">
    <property type="entry name" value="Bact_solute-bd_prot1"/>
</dbReference>
<evidence type="ECO:0008006" key="3">
    <source>
        <dbReference type="Google" id="ProtNLM"/>
    </source>
</evidence>
<dbReference type="InterPro" id="IPR006311">
    <property type="entry name" value="TAT_signal"/>
</dbReference>
<dbReference type="Pfam" id="PF01547">
    <property type="entry name" value="SBP_bac_1"/>
    <property type="match status" value="1"/>
</dbReference>
<dbReference type="InterPro" id="IPR006059">
    <property type="entry name" value="SBP"/>
</dbReference>
<dbReference type="PANTHER" id="PTHR43649">
    <property type="entry name" value="ARABINOSE-BINDING PROTEIN-RELATED"/>
    <property type="match status" value="1"/>
</dbReference>
<evidence type="ECO:0000313" key="2">
    <source>
        <dbReference type="Proteomes" id="UP000331127"/>
    </source>
</evidence>
<comment type="caution">
    <text evidence="1">The sequence shown here is derived from an EMBL/GenBank/DDBJ whole genome shotgun (WGS) entry which is preliminary data.</text>
</comment>
<organism evidence="1 2">
    <name type="scientific">Acrocarpospora macrocephala</name>
    <dbReference type="NCBI Taxonomy" id="150177"/>
    <lineage>
        <taxon>Bacteria</taxon>
        <taxon>Bacillati</taxon>
        <taxon>Actinomycetota</taxon>
        <taxon>Actinomycetes</taxon>
        <taxon>Streptosporangiales</taxon>
        <taxon>Streptosporangiaceae</taxon>
        <taxon>Acrocarpospora</taxon>
    </lineage>
</organism>
<dbReference type="RefSeq" id="WP_155352809.1">
    <property type="nucleotide sequence ID" value="NZ_BAAAHL010000077.1"/>
</dbReference>
<dbReference type="Gene3D" id="3.40.190.10">
    <property type="entry name" value="Periplasmic binding protein-like II"/>
    <property type="match status" value="1"/>
</dbReference>
<proteinExistence type="predicted"/>
<dbReference type="EMBL" id="BLAE01000005">
    <property type="protein sequence ID" value="GES07086.1"/>
    <property type="molecule type" value="Genomic_DNA"/>
</dbReference>
<evidence type="ECO:0000313" key="1">
    <source>
        <dbReference type="EMBL" id="GES07086.1"/>
    </source>
</evidence>